<dbReference type="InterPro" id="IPR005467">
    <property type="entry name" value="His_kinase_dom"/>
</dbReference>
<evidence type="ECO:0000313" key="10">
    <source>
        <dbReference type="EMBL" id="ADY60891.1"/>
    </source>
</evidence>
<dbReference type="PROSITE" id="PS50109">
    <property type="entry name" value="HIS_KIN"/>
    <property type="match status" value="1"/>
</dbReference>
<dbReference type="eggNOG" id="COG5000">
    <property type="taxonomic scope" value="Bacteria"/>
</dbReference>
<evidence type="ECO:0000256" key="6">
    <source>
        <dbReference type="ARBA" id="ARBA00022741"/>
    </source>
</evidence>
<dbReference type="Proteomes" id="UP000006860">
    <property type="component" value="Chromosome"/>
</dbReference>
<dbReference type="InterPro" id="IPR050980">
    <property type="entry name" value="2C_sensor_his_kinase"/>
</dbReference>
<comment type="subcellular location">
    <subcellularLocation>
        <location evidence="2">Cell membrane</location>
        <topology evidence="2">Multi-pass membrane protein</topology>
    </subcellularLocation>
</comment>
<comment type="catalytic activity">
    <reaction evidence="1">
        <text>ATP + protein L-histidine = ADP + protein N-phospho-L-histidine.</text>
        <dbReference type="EC" id="2.7.13.3"/>
    </reaction>
</comment>
<dbReference type="Gene3D" id="1.10.287.130">
    <property type="match status" value="1"/>
</dbReference>
<dbReference type="GO" id="GO:0005524">
    <property type="term" value="F:ATP binding"/>
    <property type="evidence" value="ECO:0007669"/>
    <property type="project" value="UniProtKB-KW"/>
</dbReference>
<keyword evidence="6" id="KW-0547">Nucleotide-binding</keyword>
<protein>
    <recommendedName>
        <fullName evidence="3">histidine kinase</fullName>
        <ecNumber evidence="3">2.7.13.3</ecNumber>
    </recommendedName>
</protein>
<keyword evidence="4" id="KW-1003">Cell membrane</keyword>
<dbReference type="InterPro" id="IPR036097">
    <property type="entry name" value="HisK_dim/P_sf"/>
</dbReference>
<dbReference type="Gene3D" id="3.30.565.10">
    <property type="entry name" value="Histidine kinase-like ATPase, C-terminal domain"/>
    <property type="match status" value="1"/>
</dbReference>
<accession>F0SKD4</accession>
<gene>
    <name evidence="10" type="ordered locus">Plabr_3294</name>
</gene>
<dbReference type="AlphaFoldDB" id="F0SKD4"/>
<evidence type="ECO:0000256" key="1">
    <source>
        <dbReference type="ARBA" id="ARBA00000085"/>
    </source>
</evidence>
<dbReference type="InterPro" id="IPR036890">
    <property type="entry name" value="HATPase_C_sf"/>
</dbReference>
<keyword evidence="7 10" id="KW-0418">Kinase</keyword>
<dbReference type="OrthoDB" id="236031at2"/>
<evidence type="ECO:0000256" key="2">
    <source>
        <dbReference type="ARBA" id="ARBA00004651"/>
    </source>
</evidence>
<dbReference type="EMBL" id="CP002546">
    <property type="protein sequence ID" value="ADY60891.1"/>
    <property type="molecule type" value="Genomic_DNA"/>
</dbReference>
<dbReference type="SMART" id="SM00387">
    <property type="entry name" value="HATPase_c"/>
    <property type="match status" value="1"/>
</dbReference>
<dbReference type="HOGENOM" id="CLU_725379_0_0_0"/>
<evidence type="ECO:0000256" key="4">
    <source>
        <dbReference type="ARBA" id="ARBA00022475"/>
    </source>
</evidence>
<organism evidence="10 11">
    <name type="scientific">Rubinisphaera brasiliensis (strain ATCC 49424 / DSM 5305 / JCM 21570 / IAM 15109 / NBRC 103401 / IFAM 1448)</name>
    <name type="common">Planctomyces brasiliensis</name>
    <dbReference type="NCBI Taxonomy" id="756272"/>
    <lineage>
        <taxon>Bacteria</taxon>
        <taxon>Pseudomonadati</taxon>
        <taxon>Planctomycetota</taxon>
        <taxon>Planctomycetia</taxon>
        <taxon>Planctomycetales</taxon>
        <taxon>Planctomycetaceae</taxon>
        <taxon>Rubinisphaera</taxon>
    </lineage>
</organism>
<dbReference type="STRING" id="756272.Plabr_3294"/>
<dbReference type="GO" id="GO:0005886">
    <property type="term" value="C:plasma membrane"/>
    <property type="evidence" value="ECO:0007669"/>
    <property type="project" value="UniProtKB-SubCell"/>
</dbReference>
<evidence type="ECO:0000256" key="3">
    <source>
        <dbReference type="ARBA" id="ARBA00012438"/>
    </source>
</evidence>
<sequence length="381" mass="42538">MRNWTPESESQYRQILESLPLTEEQLIRRVLTELAGEEQNWSLEATGKMCAAIHTVVAPQREQSTETTESPAGEYFASTGDLFASNMKDGLKVTAAVRRALVQTLIENRENGDVVSAISCVGQRFDAMTEFGVRTSERPPRQDSELALSPQLAHEIEQARFDAVNRMIRGIAHESRNALQRIDACAEMLMLDVADNEDLLPLVQRLQLGASDLKGLFEEIKKFSAPLSLEYRQVPLLEIIDAAWSETEPLWQPRSVVFRVNLREPDVVLPLDPIRLTGGLQNLFISSLRCTTDPVLIEIHGQVAPNDSKLYELTIRDNGTPVEEKNAPRATEPFVVYRAKSPLLGIAFASRVIRAHGGSIELIDDISNGVAYRILLPRSRT</sequence>
<evidence type="ECO:0000256" key="5">
    <source>
        <dbReference type="ARBA" id="ARBA00022679"/>
    </source>
</evidence>
<reference evidence="11" key="1">
    <citation type="submission" date="2011-02" db="EMBL/GenBank/DDBJ databases">
        <title>The complete genome of Planctomyces brasiliensis DSM 5305.</title>
        <authorList>
            <person name="Lucas S."/>
            <person name="Copeland A."/>
            <person name="Lapidus A."/>
            <person name="Bruce D."/>
            <person name="Goodwin L."/>
            <person name="Pitluck S."/>
            <person name="Kyrpides N."/>
            <person name="Mavromatis K."/>
            <person name="Pagani I."/>
            <person name="Ivanova N."/>
            <person name="Ovchinnikova G."/>
            <person name="Lu M."/>
            <person name="Detter J.C."/>
            <person name="Han C."/>
            <person name="Land M."/>
            <person name="Hauser L."/>
            <person name="Markowitz V."/>
            <person name="Cheng J.-F."/>
            <person name="Hugenholtz P."/>
            <person name="Woyke T."/>
            <person name="Wu D."/>
            <person name="Tindall B."/>
            <person name="Pomrenke H.G."/>
            <person name="Brambilla E."/>
            <person name="Klenk H.-P."/>
            <person name="Eisen J.A."/>
        </authorList>
    </citation>
    <scope>NUCLEOTIDE SEQUENCE [LARGE SCALE GENOMIC DNA]</scope>
    <source>
        <strain evidence="11">ATCC 49424 / DSM 5305 / JCM 21570 / NBRC 103401 / IFAM 1448</strain>
    </source>
</reference>
<keyword evidence="8" id="KW-0067">ATP-binding</keyword>
<evidence type="ECO:0000256" key="8">
    <source>
        <dbReference type="ARBA" id="ARBA00022840"/>
    </source>
</evidence>
<dbReference type="SUPFAM" id="SSF55874">
    <property type="entry name" value="ATPase domain of HSP90 chaperone/DNA topoisomerase II/histidine kinase"/>
    <property type="match status" value="1"/>
</dbReference>
<dbReference type="SUPFAM" id="SSF47384">
    <property type="entry name" value="Homodimeric domain of signal transducing histidine kinase"/>
    <property type="match status" value="1"/>
</dbReference>
<evidence type="ECO:0000256" key="7">
    <source>
        <dbReference type="ARBA" id="ARBA00022777"/>
    </source>
</evidence>
<feature type="domain" description="Histidine kinase" evidence="9">
    <location>
        <begin position="170"/>
        <end position="380"/>
    </location>
</feature>
<dbReference type="InterPro" id="IPR003594">
    <property type="entry name" value="HATPase_dom"/>
</dbReference>
<dbReference type="GO" id="GO:0000155">
    <property type="term" value="F:phosphorelay sensor kinase activity"/>
    <property type="evidence" value="ECO:0007669"/>
    <property type="project" value="InterPro"/>
</dbReference>
<dbReference type="CDD" id="cd00082">
    <property type="entry name" value="HisKA"/>
    <property type="match status" value="1"/>
</dbReference>
<keyword evidence="5" id="KW-0808">Transferase</keyword>
<dbReference type="EC" id="2.7.13.3" evidence="3"/>
<dbReference type="RefSeq" id="WP_013629611.1">
    <property type="nucleotide sequence ID" value="NC_015174.1"/>
</dbReference>
<proteinExistence type="predicted"/>
<dbReference type="PANTHER" id="PTHR44936">
    <property type="entry name" value="SENSOR PROTEIN CREC"/>
    <property type="match status" value="1"/>
</dbReference>
<dbReference type="InterPro" id="IPR003661">
    <property type="entry name" value="HisK_dim/P_dom"/>
</dbReference>
<evidence type="ECO:0000313" key="11">
    <source>
        <dbReference type="Proteomes" id="UP000006860"/>
    </source>
</evidence>
<name>F0SKD4_RUBBR</name>
<dbReference type="KEGG" id="pbs:Plabr_3294"/>
<evidence type="ECO:0000259" key="9">
    <source>
        <dbReference type="PROSITE" id="PS50109"/>
    </source>
</evidence>
<dbReference type="PANTHER" id="PTHR44936:SF10">
    <property type="entry name" value="SENSOR PROTEIN RSTB"/>
    <property type="match status" value="1"/>
</dbReference>
<keyword evidence="11" id="KW-1185">Reference proteome</keyword>
<keyword evidence="4" id="KW-0472">Membrane</keyword>